<dbReference type="SUPFAM" id="SSF52440">
    <property type="entry name" value="PreATP-grasp domain"/>
    <property type="match status" value="1"/>
</dbReference>
<dbReference type="InterPro" id="IPR029000">
    <property type="entry name" value="Cyclophilin-like_dom_sf"/>
</dbReference>
<dbReference type="PANTHER" id="PTHR18866">
    <property type="entry name" value="CARBOXYLASE:PYRUVATE/ACETYL-COA/PROPIONYL-COA CARBOXYLASE"/>
    <property type="match status" value="1"/>
</dbReference>
<dbReference type="Pfam" id="PF02786">
    <property type="entry name" value="CPSase_L_D2"/>
    <property type="match status" value="1"/>
</dbReference>
<comment type="cofactor">
    <cofactor evidence="1">
        <name>biotin</name>
        <dbReference type="ChEBI" id="CHEBI:57586"/>
    </cofactor>
</comment>
<gene>
    <name evidence="17" type="primary">accA1</name>
    <name evidence="17" type="ORF">GCE9029_02867</name>
</gene>
<keyword evidence="10" id="KW-0092">Biotin</keyword>
<dbReference type="InterPro" id="IPR005482">
    <property type="entry name" value="Biotin_COase_C"/>
</dbReference>
<evidence type="ECO:0000256" key="4">
    <source>
        <dbReference type="ARBA" id="ARBA00011750"/>
    </source>
</evidence>
<dbReference type="FunFam" id="3.30.1490.20:FF:000003">
    <property type="entry name" value="acetyl-CoA carboxylase isoform X1"/>
    <property type="match status" value="1"/>
</dbReference>
<evidence type="ECO:0000256" key="12">
    <source>
        <dbReference type="ARBA" id="ARBA00048600"/>
    </source>
</evidence>
<evidence type="ECO:0000256" key="9">
    <source>
        <dbReference type="ARBA" id="ARBA00022840"/>
    </source>
</evidence>
<keyword evidence="18" id="KW-1185">Reference proteome</keyword>
<dbReference type="InterPro" id="IPR000089">
    <property type="entry name" value="Biotin_lipoyl"/>
</dbReference>
<dbReference type="InterPro" id="IPR003833">
    <property type="entry name" value="CT_C_D"/>
</dbReference>
<name>A0A128F6D9_9GAMM</name>
<evidence type="ECO:0000256" key="2">
    <source>
        <dbReference type="ARBA" id="ARBA00003761"/>
    </source>
</evidence>
<organism evidence="17 18">
    <name type="scientific">Grimontia celer</name>
    <dbReference type="NCBI Taxonomy" id="1796497"/>
    <lineage>
        <taxon>Bacteria</taxon>
        <taxon>Pseudomonadati</taxon>
        <taxon>Pseudomonadota</taxon>
        <taxon>Gammaproteobacteria</taxon>
        <taxon>Vibrionales</taxon>
        <taxon>Vibrionaceae</taxon>
        <taxon>Grimontia</taxon>
    </lineage>
</organism>
<dbReference type="Pfam" id="PF02785">
    <property type="entry name" value="Biotin_carb_C"/>
    <property type="match status" value="1"/>
</dbReference>
<dbReference type="NCBIfam" id="TIGR02712">
    <property type="entry name" value="urea_carbox"/>
    <property type="match status" value="1"/>
</dbReference>
<evidence type="ECO:0000256" key="7">
    <source>
        <dbReference type="ARBA" id="ARBA00022741"/>
    </source>
</evidence>
<evidence type="ECO:0000256" key="11">
    <source>
        <dbReference type="ARBA" id="ARBA00033786"/>
    </source>
</evidence>
<dbReference type="SMART" id="SM00797">
    <property type="entry name" value="AHS2"/>
    <property type="match status" value="1"/>
</dbReference>
<dbReference type="SUPFAM" id="SSF51230">
    <property type="entry name" value="Single hybrid motif"/>
    <property type="match status" value="1"/>
</dbReference>
<feature type="domain" description="ATP-grasp" evidence="15">
    <location>
        <begin position="137"/>
        <end position="334"/>
    </location>
</feature>
<dbReference type="InterPro" id="IPR011053">
    <property type="entry name" value="Single_hybrid_motif"/>
</dbReference>
<dbReference type="NCBIfam" id="TIGR00724">
    <property type="entry name" value="urea_amlyse_rel"/>
    <property type="match status" value="1"/>
</dbReference>
<dbReference type="Gene3D" id="3.30.470.20">
    <property type="entry name" value="ATP-grasp fold, B domain"/>
    <property type="match status" value="1"/>
</dbReference>
<dbReference type="SMART" id="SM00878">
    <property type="entry name" value="Biotin_carb_C"/>
    <property type="match status" value="1"/>
</dbReference>
<comment type="catalytic activity">
    <reaction evidence="12">
        <text>N(6)-biotinyl-L-lysyl-[protein] + hydrogencarbonate + ATP = N(6)-carboxybiotinyl-L-lysyl-[protein] + ADP + phosphate + H(+)</text>
        <dbReference type="Rhea" id="RHEA:13501"/>
        <dbReference type="Rhea" id="RHEA-COMP:10505"/>
        <dbReference type="Rhea" id="RHEA-COMP:10506"/>
        <dbReference type="ChEBI" id="CHEBI:15378"/>
        <dbReference type="ChEBI" id="CHEBI:17544"/>
        <dbReference type="ChEBI" id="CHEBI:30616"/>
        <dbReference type="ChEBI" id="CHEBI:43474"/>
        <dbReference type="ChEBI" id="CHEBI:83144"/>
        <dbReference type="ChEBI" id="CHEBI:83145"/>
        <dbReference type="ChEBI" id="CHEBI:456216"/>
        <dbReference type="EC" id="6.3.4.14"/>
    </reaction>
</comment>
<evidence type="ECO:0000256" key="13">
    <source>
        <dbReference type="PROSITE-ProRule" id="PRU00409"/>
    </source>
</evidence>
<evidence type="ECO:0000313" key="18">
    <source>
        <dbReference type="Proteomes" id="UP000071641"/>
    </source>
</evidence>
<dbReference type="Gene3D" id="2.40.100.10">
    <property type="entry name" value="Cyclophilin-like"/>
    <property type="match status" value="2"/>
</dbReference>
<dbReference type="GO" id="GO:0004075">
    <property type="term" value="F:biotin carboxylase activity"/>
    <property type="evidence" value="ECO:0007669"/>
    <property type="project" value="UniProtKB-EC"/>
</dbReference>
<dbReference type="GO" id="GO:0005524">
    <property type="term" value="F:ATP binding"/>
    <property type="evidence" value="ECO:0007669"/>
    <property type="project" value="UniProtKB-UniRule"/>
</dbReference>
<evidence type="ECO:0000259" key="14">
    <source>
        <dbReference type="PROSITE" id="PS50968"/>
    </source>
</evidence>
<evidence type="ECO:0000256" key="3">
    <source>
        <dbReference type="ARBA" id="ARBA00004956"/>
    </source>
</evidence>
<dbReference type="InterPro" id="IPR005479">
    <property type="entry name" value="CPAse_ATP-bd"/>
</dbReference>
<keyword evidence="8" id="KW-0378">Hydrolase</keyword>
<dbReference type="InterPro" id="IPR011764">
    <property type="entry name" value="Biotin_carboxylation_dom"/>
</dbReference>
<comment type="pathway">
    <text evidence="3">Lipid metabolism; malonyl-CoA biosynthesis; malonyl-CoA from acetyl-CoA: step 1/1.</text>
</comment>
<protein>
    <recommendedName>
        <fullName evidence="5">Biotin carboxylase</fullName>
    </recommendedName>
    <alternativeName>
        <fullName evidence="11">Acetyl-coenzyme A carboxylase biotin carboxylase subunit A</fullName>
    </alternativeName>
</protein>
<dbReference type="SUPFAM" id="SSF160467">
    <property type="entry name" value="PH0987 N-terminal domain-like"/>
    <property type="match status" value="1"/>
</dbReference>
<comment type="subunit">
    <text evidence="4">Acetyl-CoA carboxylase is a heterohexamer of biotin carboxyl carrier protein, biotin carboxylase and the two subunits of carboxyl transferase in a 2:2 complex.</text>
</comment>
<dbReference type="InterPro" id="IPR003778">
    <property type="entry name" value="CT_A_B"/>
</dbReference>
<evidence type="ECO:0000256" key="1">
    <source>
        <dbReference type="ARBA" id="ARBA00001953"/>
    </source>
</evidence>
<dbReference type="Pfam" id="PF00364">
    <property type="entry name" value="Biotin_lipoyl"/>
    <property type="match status" value="1"/>
</dbReference>
<dbReference type="FunFam" id="3.40.50.20:FF:000010">
    <property type="entry name" value="Propionyl-CoA carboxylase subunit alpha"/>
    <property type="match status" value="1"/>
</dbReference>
<dbReference type="SUPFAM" id="SSF50891">
    <property type="entry name" value="Cyclophilin-like"/>
    <property type="match status" value="2"/>
</dbReference>
<dbReference type="Pfam" id="PF02626">
    <property type="entry name" value="CT_A_B"/>
    <property type="match status" value="1"/>
</dbReference>
<evidence type="ECO:0000256" key="5">
    <source>
        <dbReference type="ARBA" id="ARBA00017242"/>
    </source>
</evidence>
<dbReference type="Gene3D" id="2.40.50.100">
    <property type="match status" value="1"/>
</dbReference>
<dbReference type="Pfam" id="PF00289">
    <property type="entry name" value="Biotin_carb_N"/>
    <property type="match status" value="1"/>
</dbReference>
<dbReference type="PROSITE" id="PS50979">
    <property type="entry name" value="BC"/>
    <property type="match status" value="1"/>
</dbReference>
<dbReference type="InterPro" id="IPR050856">
    <property type="entry name" value="Biotin_carboxylase_complex"/>
</dbReference>
<proteinExistence type="predicted"/>
<sequence>MRLRSLSGTTRIDEDNAMFKKILIANRGAIACRIIRTLDAMGIASVSVYHEDDAGSLHTLNASEAYSLGEGSAAETYLDINKILTIAKQTGAEAIHPGYGFLSENPEFVAACERENIAFLGPTSEQINLFGLKHTARELAEKANVPLLPGTGLLESVEEALSKAKEMGYPVMLKSTAGGGGIGMRLCENAEHLQDAFEAVKRLGEANFSHSGLFMEKFITSARHIEVQVIGDGEGNVIALGERDCSAQRRNQKVMEETPAPNLNEETRQELQQTAIRLAASVKYRNAGTVEFILDQSTQQFYFLEVNTRLQVEHGVTELTFGVDIVRLMVEIGCGEHADHWQEALEAKPTGHAIQFRLYAEDPNKQFLPSTGLITQLDFPEGVLGNAVSHDENGSTVRIDTWVEAGVEVSPFFDPMIAKVMVHEPSREQALDSIASLLENTALYGIETNLDYLAQLSREPLVKQGEVLTSSLASFDYQPHSVDVLNSGTQTTIQDYPGRSGYWHVGIPPSGPMDNLSFRLGNQLLDNDQTASGLEIIANGPTLKFNADTQLVVTGAELPVTINGVEAPMFTVLAISRGDTVALGAIQNKGARAYLSIKGGFDCPEYLGSRSTFTLGKFGGHAGRALMAGDVLHLNNTRLYKKRVGETLPAPDLSMMYTLRVIYGPHGAPDFFTNDDIQSFFDAEWEVHFNSSRTGVRLIGPKPEWARPDGSEAGLHPSNIHDNAYAVGTVDFTGDMPVILGPDGPSLGGFVCPATVIKADLWKLGQLKAGDKIRFQAVSLEHAERAERHQLAAIGMLSSKELALPSASTRTSPVLKEIPADKYGEQVVNRPSGEDFLLVEYGPQMLDVKLRFRVHALMLALEKMAIPAIKELTPGIRSLQVHFDNLQIGSEAMLSLLEKAEATLGDISTLEVPSRVVHLPLSWDDPSIQLAMKKYDEVVRKNAPWSPDNIEFIRRINGLESREAVQDIVFDASYLVMGLGDVYLGAPVATPMDPRHRLVTTKYNPARTWTPENAVGIGGAYMCVYGMEGPGGYQLMGRTLQMWNRYNQTEAFTQPWLLRFFDQIRFYPVSPEELTQIRRDFPRGKFDVRIEETRFSLAEYEAMLAKESESISAFKTQQQAAFDAERQRWEETGQANFVAEVVDNAETNLEVLETGQFPVTAQLAGNVWQLLAKPGDTIEVGQLLLIVESMKMEIEVTASQSGRVVRLSKSEGEQIRAGQTLLIMEQI</sequence>
<dbReference type="EMBL" id="FIZX01000002">
    <property type="protein sequence ID" value="CZF81851.1"/>
    <property type="molecule type" value="Genomic_DNA"/>
</dbReference>
<keyword evidence="9 13" id="KW-0067">ATP-binding</keyword>
<dbReference type="PANTHER" id="PTHR18866:SF128">
    <property type="entry name" value="UREA AMIDOLYASE"/>
    <property type="match status" value="1"/>
</dbReference>
<feature type="domain" description="Lipoyl-binding" evidence="14">
    <location>
        <begin position="1154"/>
        <end position="1225"/>
    </location>
</feature>
<reference evidence="18" key="1">
    <citation type="submission" date="2016-02" db="EMBL/GenBank/DDBJ databases">
        <authorList>
            <person name="Rodrigo-Torres Lidia"/>
            <person name="Arahal R.David."/>
        </authorList>
    </citation>
    <scope>NUCLEOTIDE SEQUENCE [LARGE SCALE GENOMIC DNA]</scope>
    <source>
        <strain evidence="18">CECT 9029</strain>
    </source>
</reference>
<evidence type="ECO:0000256" key="6">
    <source>
        <dbReference type="ARBA" id="ARBA00022598"/>
    </source>
</evidence>
<evidence type="ECO:0000313" key="17">
    <source>
        <dbReference type="EMBL" id="CZF81851.1"/>
    </source>
</evidence>
<dbReference type="AlphaFoldDB" id="A0A128F6D9"/>
<dbReference type="Pfam" id="PF02682">
    <property type="entry name" value="CT_C_D"/>
    <property type="match status" value="1"/>
</dbReference>
<keyword evidence="6" id="KW-0436">Ligase</keyword>
<keyword evidence="7 13" id="KW-0547">Nucleotide-binding</keyword>
<dbReference type="SUPFAM" id="SSF56059">
    <property type="entry name" value="Glutathione synthetase ATP-binding domain-like"/>
    <property type="match status" value="1"/>
</dbReference>
<dbReference type="PROSITE" id="PS50968">
    <property type="entry name" value="BIOTINYL_LIPOYL"/>
    <property type="match status" value="1"/>
</dbReference>
<dbReference type="PROSITE" id="PS50975">
    <property type="entry name" value="ATP_GRASP"/>
    <property type="match status" value="1"/>
</dbReference>
<evidence type="ECO:0000259" key="15">
    <source>
        <dbReference type="PROSITE" id="PS50975"/>
    </source>
</evidence>
<evidence type="ECO:0000256" key="8">
    <source>
        <dbReference type="ARBA" id="ARBA00022801"/>
    </source>
</evidence>
<comment type="function">
    <text evidence="2">This protein is a component of the acetyl coenzyme A carboxylase complex; first, biotin carboxylase catalyzes the carboxylation of the carrier protein and then the transcarboxylase transfers the carboxyl group to form malonyl-CoA.</text>
</comment>
<dbReference type="InterPro" id="IPR005481">
    <property type="entry name" value="BC-like_N"/>
</dbReference>
<dbReference type="InterPro" id="IPR014084">
    <property type="entry name" value="Urea_COase"/>
</dbReference>
<dbReference type="GO" id="GO:0016787">
    <property type="term" value="F:hydrolase activity"/>
    <property type="evidence" value="ECO:0007669"/>
    <property type="project" value="UniProtKB-KW"/>
</dbReference>
<dbReference type="InterPro" id="IPR016185">
    <property type="entry name" value="PreATP-grasp_dom_sf"/>
</dbReference>
<dbReference type="SMART" id="SM00796">
    <property type="entry name" value="AHS1"/>
    <property type="match status" value="1"/>
</dbReference>
<dbReference type="Proteomes" id="UP000071641">
    <property type="component" value="Unassembled WGS sequence"/>
</dbReference>
<dbReference type="SUPFAM" id="SSF51246">
    <property type="entry name" value="Rudiment single hybrid motif"/>
    <property type="match status" value="1"/>
</dbReference>
<dbReference type="CDD" id="cd06850">
    <property type="entry name" value="biotinyl_domain"/>
    <property type="match status" value="1"/>
</dbReference>
<evidence type="ECO:0000259" key="16">
    <source>
        <dbReference type="PROSITE" id="PS50979"/>
    </source>
</evidence>
<dbReference type="STRING" id="1796497.GCE9029_02867"/>
<dbReference type="InterPro" id="IPR011054">
    <property type="entry name" value="Rudment_hybrid_motif"/>
</dbReference>
<accession>A0A128F6D9</accession>
<evidence type="ECO:0000256" key="10">
    <source>
        <dbReference type="ARBA" id="ARBA00023267"/>
    </source>
</evidence>
<feature type="domain" description="Biotin carboxylation" evidence="16">
    <location>
        <begin position="18"/>
        <end position="477"/>
    </location>
</feature>
<dbReference type="PROSITE" id="PS00866">
    <property type="entry name" value="CPSASE_1"/>
    <property type="match status" value="1"/>
</dbReference>
<dbReference type="GO" id="GO:0046872">
    <property type="term" value="F:metal ion binding"/>
    <property type="evidence" value="ECO:0007669"/>
    <property type="project" value="InterPro"/>
</dbReference>
<dbReference type="InterPro" id="IPR011761">
    <property type="entry name" value="ATP-grasp"/>
</dbReference>
<dbReference type="Gene3D" id="3.30.1360.40">
    <property type="match status" value="1"/>
</dbReference>
<dbReference type="PROSITE" id="PS00867">
    <property type="entry name" value="CPSASE_2"/>
    <property type="match status" value="1"/>
</dbReference>